<keyword evidence="4" id="KW-1185">Reference proteome</keyword>
<dbReference type="PROSITE" id="PS50042">
    <property type="entry name" value="CNMP_BINDING_3"/>
    <property type="match status" value="3"/>
</dbReference>
<accession>A0A2T7PM27</accession>
<feature type="region of interest" description="Disordered" evidence="1">
    <location>
        <begin position="577"/>
        <end position="622"/>
    </location>
</feature>
<dbReference type="SMART" id="SM00100">
    <property type="entry name" value="cNMP"/>
    <property type="match status" value="1"/>
</dbReference>
<dbReference type="PANTHER" id="PTHR23011">
    <property type="entry name" value="CYCLIC NUCLEOTIDE-BINDING DOMAIN CONTAINING PROTEIN"/>
    <property type="match status" value="1"/>
</dbReference>
<evidence type="ECO:0000313" key="4">
    <source>
        <dbReference type="Proteomes" id="UP000245119"/>
    </source>
</evidence>
<comment type="caution">
    <text evidence="3">The sequence shown here is derived from an EMBL/GenBank/DDBJ whole genome shotgun (WGS) entry which is preliminary data.</text>
</comment>
<feature type="region of interest" description="Disordered" evidence="1">
    <location>
        <begin position="744"/>
        <end position="765"/>
    </location>
</feature>
<evidence type="ECO:0000256" key="1">
    <source>
        <dbReference type="SAM" id="MobiDB-lite"/>
    </source>
</evidence>
<protein>
    <recommendedName>
        <fullName evidence="2">Cyclic nucleotide-binding domain-containing protein</fullName>
    </recommendedName>
</protein>
<sequence length="765" mass="87666">MLKRALSLTTKHRLKSMIGEAVRLTRGNTTETRDFTDVQAARLLCLDRTYIQDTEPASRFRRMSRVVLLLIKVCNICKDTLRRGLRKEPWYALIDTTVATSNLQKRRKGPRAFVTFVPNDAKELIQLTFDAADFSRDHRTEFILTDKLREMMSIVPGQRRPEQIAEILRCLKTLSTDFASYTLSTQKQICQRAFYDKYRFNRVILKQGHPADGIYFVLSGQLIEKHESKKHPKELHAGEKFGETDLLCCRRRRYTVVTKTNTELLYLHRQDYKVIFDMADDANNLKHLEICKQHAVFQHFPMQRLVETPGVWSVVKYKFGQLIARDANNVDWIYVIKSGEARVLKYLDPCHIDVQARRRKIQAFLNSQSPFYRKKRLYDFIQDRDYIKSSYKPAIYHPQVVNRALVKSAPPSTSRCHVTSSKTRILQSSVSLPVTKQGLRQAFITRPSTEARQGRPIRQELSLPKLVIDAVPACEEVVTGSEFVDKIHADVEEDMMVQERVEQLSVPSASPLEGSLIVPRRDLSEERPERPDQSITDSTGCGDDVSFGQLTHDNVRNDSRDHNQVVKQFLEKNVVPDVAGDHCRKTDPVHDGKTQSPEGGTGTSPMARGRSSSFPNTPLSGVAAPIRSLSGRKIDSPSQVIQVGSHTLPAFVQIETLYPGQVFGLRACLDPEERGPTVSLVSGECEVLQINRKFFMRHCDDAIYGLIRLKHKPFPSEEDLIDRLDVNMRWEEYKQRTLSSILPQSRPVHSTSRLRHPNRHEYSRY</sequence>
<dbReference type="InterPro" id="IPR000595">
    <property type="entry name" value="cNMP-bd_dom"/>
</dbReference>
<dbReference type="Pfam" id="PF00027">
    <property type="entry name" value="cNMP_binding"/>
    <property type="match status" value="1"/>
</dbReference>
<dbReference type="Gene3D" id="2.60.120.10">
    <property type="entry name" value="Jelly Rolls"/>
    <property type="match status" value="1"/>
</dbReference>
<feature type="domain" description="Cyclic nucleotide-binding" evidence="2">
    <location>
        <begin position="296"/>
        <end position="345"/>
    </location>
</feature>
<name>A0A2T7PM27_POMCA</name>
<gene>
    <name evidence="3" type="ORF">C0Q70_05753</name>
</gene>
<evidence type="ECO:0000313" key="3">
    <source>
        <dbReference type="EMBL" id="PVD34478.1"/>
    </source>
</evidence>
<evidence type="ECO:0000259" key="2">
    <source>
        <dbReference type="PROSITE" id="PS50042"/>
    </source>
</evidence>
<feature type="domain" description="Cyclic nucleotide-binding" evidence="2">
    <location>
        <begin position="177"/>
        <end position="276"/>
    </location>
</feature>
<dbReference type="EMBL" id="PZQS01000003">
    <property type="protein sequence ID" value="PVD34478.1"/>
    <property type="molecule type" value="Genomic_DNA"/>
</dbReference>
<dbReference type="CDD" id="cd00038">
    <property type="entry name" value="CAP_ED"/>
    <property type="match status" value="1"/>
</dbReference>
<feature type="domain" description="Cyclic nucleotide-binding" evidence="2">
    <location>
        <begin position="640"/>
        <end position="697"/>
    </location>
</feature>
<dbReference type="PANTHER" id="PTHR23011:SF38">
    <property type="entry name" value="CYCLIC NUCLEOTIDE-BINDING DOMAIN-CONTAINING PROTEIN"/>
    <property type="match status" value="1"/>
</dbReference>
<feature type="region of interest" description="Disordered" evidence="1">
    <location>
        <begin position="503"/>
        <end position="558"/>
    </location>
</feature>
<feature type="compositionally biased region" description="Polar residues" evidence="1">
    <location>
        <begin position="610"/>
        <end position="619"/>
    </location>
</feature>
<dbReference type="AlphaFoldDB" id="A0A2T7PM27"/>
<dbReference type="SUPFAM" id="SSF51206">
    <property type="entry name" value="cAMP-binding domain-like"/>
    <property type="match status" value="2"/>
</dbReference>
<feature type="compositionally biased region" description="Basic and acidic residues" evidence="1">
    <location>
        <begin position="579"/>
        <end position="593"/>
    </location>
</feature>
<proteinExistence type="predicted"/>
<dbReference type="InterPro" id="IPR014710">
    <property type="entry name" value="RmlC-like_jellyroll"/>
</dbReference>
<organism evidence="3 4">
    <name type="scientific">Pomacea canaliculata</name>
    <name type="common">Golden apple snail</name>
    <dbReference type="NCBI Taxonomy" id="400727"/>
    <lineage>
        <taxon>Eukaryota</taxon>
        <taxon>Metazoa</taxon>
        <taxon>Spiralia</taxon>
        <taxon>Lophotrochozoa</taxon>
        <taxon>Mollusca</taxon>
        <taxon>Gastropoda</taxon>
        <taxon>Caenogastropoda</taxon>
        <taxon>Architaenioglossa</taxon>
        <taxon>Ampullarioidea</taxon>
        <taxon>Ampullariidae</taxon>
        <taxon>Pomacea</taxon>
    </lineage>
</organism>
<dbReference type="Proteomes" id="UP000245119">
    <property type="component" value="Linkage Group LG3"/>
</dbReference>
<dbReference type="OrthoDB" id="166212at2759"/>
<reference evidence="3 4" key="1">
    <citation type="submission" date="2018-04" db="EMBL/GenBank/DDBJ databases">
        <title>The genome of golden apple snail Pomacea canaliculata provides insight into stress tolerance and invasive adaptation.</title>
        <authorList>
            <person name="Liu C."/>
            <person name="Liu B."/>
            <person name="Ren Y."/>
            <person name="Zhang Y."/>
            <person name="Wang H."/>
            <person name="Li S."/>
            <person name="Jiang F."/>
            <person name="Yin L."/>
            <person name="Zhang G."/>
            <person name="Qian W."/>
            <person name="Fan W."/>
        </authorList>
    </citation>
    <scope>NUCLEOTIDE SEQUENCE [LARGE SCALE GENOMIC DNA]</scope>
    <source>
        <strain evidence="3">SZHN2017</strain>
        <tissue evidence="3">Muscle</tissue>
    </source>
</reference>
<dbReference type="InterPro" id="IPR018490">
    <property type="entry name" value="cNMP-bd_dom_sf"/>
</dbReference>
<dbReference type="STRING" id="400727.A0A2T7PM27"/>
<feature type="compositionally biased region" description="Basic and acidic residues" evidence="1">
    <location>
        <begin position="519"/>
        <end position="532"/>
    </location>
</feature>